<feature type="disulfide bond" evidence="2">
    <location>
        <begin position="356"/>
        <end position="383"/>
    </location>
</feature>
<dbReference type="InterPro" id="IPR000436">
    <property type="entry name" value="Sushi_SCR_CCP_dom"/>
</dbReference>
<evidence type="ECO:0000313" key="7">
    <source>
        <dbReference type="Proteomes" id="UP001235939"/>
    </source>
</evidence>
<dbReference type="SUPFAM" id="SSF57184">
    <property type="entry name" value="Growth factor receptor domain"/>
    <property type="match status" value="1"/>
</dbReference>
<dbReference type="PANTHER" id="PTHR24020">
    <property type="entry name" value="COLLAGEN ALPHA"/>
    <property type="match status" value="1"/>
</dbReference>
<dbReference type="Gene3D" id="2.10.70.10">
    <property type="entry name" value="Complement Module, domain 1"/>
    <property type="match status" value="1"/>
</dbReference>
<feature type="chain" id="PRO_5045268346" evidence="3">
    <location>
        <begin position="18"/>
        <end position="384"/>
    </location>
</feature>
<feature type="signal peptide" evidence="3">
    <location>
        <begin position="1"/>
        <end position="17"/>
    </location>
</feature>
<feature type="non-terminal residue" evidence="6">
    <location>
        <position position="1"/>
    </location>
</feature>
<dbReference type="SUPFAM" id="SSF53300">
    <property type="entry name" value="vWA-like"/>
    <property type="match status" value="1"/>
</dbReference>
<evidence type="ECO:0000256" key="2">
    <source>
        <dbReference type="PROSITE-ProRule" id="PRU00302"/>
    </source>
</evidence>
<evidence type="ECO:0000256" key="1">
    <source>
        <dbReference type="ARBA" id="ARBA00023157"/>
    </source>
</evidence>
<dbReference type="CDD" id="cd00033">
    <property type="entry name" value="CCP"/>
    <property type="match status" value="1"/>
</dbReference>
<dbReference type="Pfam" id="PF00092">
    <property type="entry name" value="VWA"/>
    <property type="match status" value="1"/>
</dbReference>
<dbReference type="Pfam" id="PF00084">
    <property type="entry name" value="Sushi"/>
    <property type="match status" value="1"/>
</dbReference>
<gene>
    <name evidence="6" type="ORF">LAZ67_14003465</name>
</gene>
<dbReference type="Gene3D" id="3.40.50.410">
    <property type="entry name" value="von Willebrand factor, type A domain"/>
    <property type="match status" value="1"/>
</dbReference>
<dbReference type="PRINTS" id="PR00453">
    <property type="entry name" value="VWFADOMAIN"/>
</dbReference>
<dbReference type="InterPro" id="IPR035976">
    <property type="entry name" value="Sushi/SCR/CCP_sf"/>
</dbReference>
<dbReference type="PROSITE" id="PS50923">
    <property type="entry name" value="SUSHI"/>
    <property type="match status" value="1"/>
</dbReference>
<evidence type="ECO:0000256" key="3">
    <source>
        <dbReference type="SAM" id="SignalP"/>
    </source>
</evidence>
<evidence type="ECO:0000259" key="5">
    <source>
        <dbReference type="PROSITE" id="PS50923"/>
    </source>
</evidence>
<reference evidence="6 7" key="1">
    <citation type="submission" date="2022-01" db="EMBL/GenBank/DDBJ databases">
        <title>A chromosomal length assembly of Cordylochernes scorpioides.</title>
        <authorList>
            <person name="Zeh D."/>
            <person name="Zeh J."/>
        </authorList>
    </citation>
    <scope>NUCLEOTIDE SEQUENCE [LARGE SCALE GENOMIC DNA]</scope>
    <source>
        <strain evidence="6">IN4F17</strain>
        <tissue evidence="6">Whole Body</tissue>
    </source>
</reference>
<dbReference type="SMART" id="SM01411">
    <property type="entry name" value="Ephrin_rec_like"/>
    <property type="match status" value="1"/>
</dbReference>
<feature type="domain" description="Sushi" evidence="5">
    <location>
        <begin position="327"/>
        <end position="384"/>
    </location>
</feature>
<organism evidence="6 7">
    <name type="scientific">Cordylochernes scorpioides</name>
    <dbReference type="NCBI Taxonomy" id="51811"/>
    <lineage>
        <taxon>Eukaryota</taxon>
        <taxon>Metazoa</taxon>
        <taxon>Ecdysozoa</taxon>
        <taxon>Arthropoda</taxon>
        <taxon>Chelicerata</taxon>
        <taxon>Arachnida</taxon>
        <taxon>Pseudoscorpiones</taxon>
        <taxon>Cheliferoidea</taxon>
        <taxon>Chernetidae</taxon>
        <taxon>Cordylochernes</taxon>
    </lineage>
</organism>
<keyword evidence="3" id="KW-0732">Signal</keyword>
<dbReference type="PANTHER" id="PTHR24020:SF20">
    <property type="entry name" value="PH DOMAIN-CONTAINING PROTEIN"/>
    <property type="match status" value="1"/>
</dbReference>
<keyword evidence="1 2" id="KW-1015">Disulfide bond</keyword>
<dbReference type="InterPro" id="IPR050525">
    <property type="entry name" value="ECM_Assembly_Org"/>
</dbReference>
<evidence type="ECO:0000313" key="6">
    <source>
        <dbReference type="EMBL" id="UYV77160.1"/>
    </source>
</evidence>
<sequence>MTVGWGVLAILLVAVGAEEEGPLPPGPSTGSHSRLEELGALLKVHVARLRRASTAELVFLVDSSASVGADNFADELRFVRKLLADFTVSRNATQVGVVTFGSKGRVVTHVNHLSEPSNKCELLEHQLPGIGYSGGGTYTLGAMLEAQKILRNARPEADQAVFLVTDGYSNGGDPRPAARDLREAGVEVFTFGIRHGNIRELWDMASEPRAEHSFIVDSFKEFEALARRALHEDLQIGMFEAQNPDACVILCPEDGNCCDISATCACGTHTGHFVCQCPPGYHGVGLHGQCEPCPAGKYRPQNETFCHPCPDPQHTSTFSATLIVSVTKCPALEAPTNGEFVNPCDHIFHAACGAICDPGYKLQGSSIRVCGADSKWTGQEAVCV</sequence>
<dbReference type="CDD" id="cd01450">
    <property type="entry name" value="vWFA_subfamily_ECM"/>
    <property type="match status" value="1"/>
</dbReference>
<dbReference type="SMART" id="SM00327">
    <property type="entry name" value="VWA"/>
    <property type="match status" value="1"/>
</dbReference>
<dbReference type="SMART" id="SM00032">
    <property type="entry name" value="CCP"/>
    <property type="match status" value="1"/>
</dbReference>
<dbReference type="InterPro" id="IPR036465">
    <property type="entry name" value="vWFA_dom_sf"/>
</dbReference>
<keyword evidence="7" id="KW-1185">Reference proteome</keyword>
<keyword evidence="2" id="KW-0768">Sushi</keyword>
<comment type="caution">
    <text evidence="2">Lacks conserved residue(s) required for the propagation of feature annotation.</text>
</comment>
<dbReference type="InterPro" id="IPR002035">
    <property type="entry name" value="VWF_A"/>
</dbReference>
<dbReference type="PROSITE" id="PS50234">
    <property type="entry name" value="VWFA"/>
    <property type="match status" value="1"/>
</dbReference>
<accession>A0ABY6LCG7</accession>
<protein>
    <submittedName>
        <fullName evidence="6">Svep1</fullName>
    </submittedName>
</protein>
<dbReference type="Proteomes" id="UP001235939">
    <property type="component" value="Chromosome 14"/>
</dbReference>
<dbReference type="InterPro" id="IPR009030">
    <property type="entry name" value="Growth_fac_rcpt_cys_sf"/>
</dbReference>
<evidence type="ECO:0000259" key="4">
    <source>
        <dbReference type="PROSITE" id="PS50234"/>
    </source>
</evidence>
<feature type="domain" description="VWFA" evidence="4">
    <location>
        <begin position="56"/>
        <end position="234"/>
    </location>
</feature>
<dbReference type="SUPFAM" id="SSF57535">
    <property type="entry name" value="Complement control module/SCR domain"/>
    <property type="match status" value="1"/>
</dbReference>
<proteinExistence type="predicted"/>
<name>A0ABY6LCG7_9ARAC</name>
<dbReference type="EMBL" id="CP092876">
    <property type="protein sequence ID" value="UYV77160.1"/>
    <property type="molecule type" value="Genomic_DNA"/>
</dbReference>